<dbReference type="Gene3D" id="3.30.200.210">
    <property type="match status" value="1"/>
</dbReference>
<evidence type="ECO:0000256" key="34">
    <source>
        <dbReference type="ARBA" id="ARBA00023004"/>
    </source>
</evidence>
<dbReference type="NCBIfam" id="TIGR01974">
    <property type="entry name" value="NDH_I_L"/>
    <property type="match status" value="1"/>
</dbReference>
<dbReference type="Pfam" id="PF02237">
    <property type="entry name" value="BPL_C"/>
    <property type="match status" value="1"/>
</dbReference>
<keyword evidence="23" id="KW-0004">4Fe-4S</keyword>
<comment type="similarity">
    <text evidence="13">Belongs to the complex I subunit 4 family.</text>
</comment>
<dbReference type="Gene3D" id="1.10.10.1590">
    <property type="entry name" value="NADH-quinone oxidoreductase subunit E"/>
    <property type="match status" value="1"/>
</dbReference>
<evidence type="ECO:0000313" key="56">
    <source>
        <dbReference type="Proteomes" id="UP001178507"/>
    </source>
</evidence>
<dbReference type="SUPFAM" id="SSF56762">
    <property type="entry name" value="HydB/Nqo4-like"/>
    <property type="match status" value="1"/>
</dbReference>
<feature type="domain" description="2Fe-2S ferredoxin-type" evidence="50">
    <location>
        <begin position="1627"/>
        <end position="1719"/>
    </location>
</feature>
<feature type="transmembrane region" description="Helical" evidence="49">
    <location>
        <begin position="3006"/>
        <end position="3025"/>
    </location>
</feature>
<dbReference type="GO" id="GO:0098796">
    <property type="term" value="C:membrane protein complex"/>
    <property type="evidence" value="ECO:0007669"/>
    <property type="project" value="UniProtKB-ARBA"/>
</dbReference>
<dbReference type="NCBIfam" id="TIGR01961">
    <property type="entry name" value="NuoC_fam"/>
    <property type="match status" value="1"/>
</dbReference>
<feature type="transmembrane region" description="Helical" evidence="49">
    <location>
        <begin position="4247"/>
        <end position="4266"/>
    </location>
</feature>
<keyword evidence="26" id="KW-0288">FMN</keyword>
<dbReference type="SUPFAM" id="SSF140490">
    <property type="entry name" value="Nqo1C-terminal domain-like"/>
    <property type="match status" value="1"/>
</dbReference>
<evidence type="ECO:0000256" key="28">
    <source>
        <dbReference type="ARBA" id="ARBA00022714"/>
    </source>
</evidence>
<dbReference type="NCBIfam" id="TIGR00121">
    <property type="entry name" value="birA_ligase"/>
    <property type="match status" value="1"/>
</dbReference>
<comment type="similarity">
    <text evidence="15">Belongs to the biotin--protein ligase family.</text>
</comment>
<dbReference type="PROSITE" id="PS51839">
    <property type="entry name" value="4FE4S_HC3"/>
    <property type="match status" value="1"/>
</dbReference>
<dbReference type="CDD" id="cd03064">
    <property type="entry name" value="TRX_Fd_NuoE"/>
    <property type="match status" value="1"/>
</dbReference>
<dbReference type="GO" id="GO:0051539">
    <property type="term" value="F:4 iron, 4 sulfur cluster binding"/>
    <property type="evidence" value="ECO:0007669"/>
    <property type="project" value="UniProtKB-KW"/>
</dbReference>
<feature type="transmembrane region" description="Helical" evidence="49">
    <location>
        <begin position="2493"/>
        <end position="2512"/>
    </location>
</feature>
<dbReference type="GO" id="GO:0051537">
    <property type="term" value="F:2 iron, 2 sulfur cluster binding"/>
    <property type="evidence" value="ECO:0007669"/>
    <property type="project" value="UniProtKB-KW"/>
</dbReference>
<dbReference type="InterPro" id="IPR018393">
    <property type="entry name" value="NADHpl_OxRdtase_5_subgr"/>
</dbReference>
<feature type="transmembrane region" description="Helical" evidence="49">
    <location>
        <begin position="3083"/>
        <end position="3104"/>
    </location>
</feature>
<dbReference type="SUPFAM" id="SSF51316">
    <property type="entry name" value="Mss4-like"/>
    <property type="match status" value="1"/>
</dbReference>
<dbReference type="SUPFAM" id="SSF56770">
    <property type="entry name" value="HydA/Nqo6-like"/>
    <property type="match status" value="1"/>
</dbReference>
<keyword evidence="36" id="KW-0520">NAD</keyword>
<dbReference type="InterPro" id="IPR006138">
    <property type="entry name" value="NADH_UQ_OxRdtase_20Kd_su"/>
</dbReference>
<dbReference type="InterPro" id="IPR001457">
    <property type="entry name" value="NADH_UbQ/plastoQ_OxRdtase_su6"/>
</dbReference>
<dbReference type="NCBIfam" id="TIGR01958">
    <property type="entry name" value="nuoE_fam"/>
    <property type="match status" value="1"/>
</dbReference>
<dbReference type="PROSITE" id="PS51085">
    <property type="entry name" value="2FE2S_FER_2"/>
    <property type="match status" value="1"/>
</dbReference>
<evidence type="ECO:0000256" key="15">
    <source>
        <dbReference type="ARBA" id="ARBA00009934"/>
    </source>
</evidence>
<keyword evidence="30" id="KW-0547">Nucleotide-binding</keyword>
<comment type="similarity">
    <text evidence="18">Belongs to the FrhG family.</text>
</comment>
<feature type="transmembrane region" description="Helical" evidence="49">
    <location>
        <begin position="3320"/>
        <end position="3343"/>
    </location>
</feature>
<feature type="transmembrane region" description="Helical" evidence="49">
    <location>
        <begin position="4562"/>
        <end position="4581"/>
    </location>
</feature>
<dbReference type="Pfam" id="PF00499">
    <property type="entry name" value="Oxidored_q3"/>
    <property type="match status" value="1"/>
</dbReference>
<dbReference type="NCBIfam" id="NF004320">
    <property type="entry name" value="PRK05715.1-2"/>
    <property type="match status" value="1"/>
</dbReference>
<dbReference type="InterPro" id="IPR038430">
    <property type="entry name" value="NDAH_ubi_oxred_su3_sf"/>
</dbReference>
<dbReference type="Pfam" id="PF01059">
    <property type="entry name" value="Oxidored_q5_N"/>
    <property type="match status" value="1"/>
</dbReference>
<dbReference type="HAMAP" id="MF_01350">
    <property type="entry name" value="NDH1_NuoH"/>
    <property type="match status" value="1"/>
</dbReference>
<feature type="transmembrane region" description="Helical" evidence="49">
    <location>
        <begin position="2948"/>
        <end position="2968"/>
    </location>
</feature>
<dbReference type="PROSITE" id="PS00642">
    <property type="entry name" value="COMPLEX1_75K_2"/>
    <property type="match status" value="1"/>
</dbReference>
<feature type="transmembrane region" description="Helical" evidence="49">
    <location>
        <begin position="4358"/>
        <end position="4379"/>
    </location>
</feature>
<evidence type="ECO:0000256" key="24">
    <source>
        <dbReference type="ARBA" id="ARBA00022519"/>
    </source>
</evidence>
<dbReference type="InterPro" id="IPR039428">
    <property type="entry name" value="NUOK/Mnh_C1-like"/>
</dbReference>
<keyword evidence="29" id="KW-0479">Metal-binding</keyword>
<dbReference type="NCBIfam" id="NF004739">
    <property type="entry name" value="PRK06075.1"/>
    <property type="match status" value="1"/>
</dbReference>
<keyword evidence="34" id="KW-0408">Iron</keyword>
<dbReference type="Pfam" id="PF00037">
    <property type="entry name" value="Fer4"/>
    <property type="match status" value="1"/>
</dbReference>
<evidence type="ECO:0000256" key="11">
    <source>
        <dbReference type="ARBA" id="ARBA00008265"/>
    </source>
</evidence>
<dbReference type="FunFam" id="1.10.10.1590:FF:000001">
    <property type="entry name" value="NADH-quinone oxidoreductase subunit E"/>
    <property type="match status" value="1"/>
</dbReference>
<dbReference type="Proteomes" id="UP001178507">
    <property type="component" value="Unassembled WGS sequence"/>
</dbReference>
<dbReference type="Pfam" id="PF00146">
    <property type="entry name" value="NADHdh"/>
    <property type="match status" value="1"/>
</dbReference>
<dbReference type="InterPro" id="IPR014029">
    <property type="entry name" value="NADH_UbQ_OxRdtase_49kDa_CS"/>
</dbReference>
<dbReference type="NCBIfam" id="NF005164">
    <property type="entry name" value="PRK06638.1-4"/>
    <property type="match status" value="1"/>
</dbReference>
<evidence type="ECO:0000256" key="22">
    <source>
        <dbReference type="ARBA" id="ARBA00022475"/>
    </source>
</evidence>
<keyword evidence="35" id="KW-0411">Iron-sulfur</keyword>
<evidence type="ECO:0000256" key="18">
    <source>
        <dbReference type="ARBA" id="ARBA00010870"/>
    </source>
</evidence>
<dbReference type="InterPro" id="IPR022885">
    <property type="entry name" value="NDH1_su_D/H"/>
</dbReference>
<comment type="similarity">
    <text evidence="14">Belongs to the complex I 20 kDa subunit family.</text>
</comment>
<dbReference type="InterPro" id="IPR017896">
    <property type="entry name" value="4Fe4S_Fe-S-bd"/>
</dbReference>
<evidence type="ECO:0000256" key="20">
    <source>
        <dbReference type="ARBA" id="ARBA00021007"/>
    </source>
</evidence>
<dbReference type="InterPro" id="IPR037207">
    <property type="entry name" value="Nuop51_4Fe4S-bd_sf"/>
</dbReference>
<dbReference type="InterPro" id="IPR042128">
    <property type="entry name" value="NuoE_dom"/>
</dbReference>
<evidence type="ECO:0000256" key="48">
    <source>
        <dbReference type="RuleBase" id="RU004523"/>
    </source>
</evidence>
<dbReference type="Pfam" id="PF22461">
    <property type="entry name" value="SLBB_2"/>
    <property type="match status" value="1"/>
</dbReference>
<dbReference type="FunFam" id="1.20.58.1610:FF:000004">
    <property type="entry name" value="NADH-quinone oxidoreductase subunit A"/>
    <property type="match status" value="1"/>
</dbReference>
<dbReference type="Pfam" id="PF22117">
    <property type="entry name" value="Fer4_Nqo3"/>
    <property type="match status" value="1"/>
</dbReference>
<dbReference type="Gene3D" id="3.40.50.11540">
    <property type="entry name" value="NADH-ubiquinone oxidoreductase 51kDa subunit"/>
    <property type="match status" value="1"/>
</dbReference>
<dbReference type="NCBIfam" id="NF004499">
    <property type="entry name" value="PRK05846.1-3"/>
    <property type="match status" value="1"/>
</dbReference>
<dbReference type="Gene3D" id="1.10.287.3510">
    <property type="match status" value="1"/>
</dbReference>
<feature type="transmembrane region" description="Helical" evidence="49">
    <location>
        <begin position="3789"/>
        <end position="3811"/>
    </location>
</feature>
<feature type="transmembrane region" description="Helical" evidence="49">
    <location>
        <begin position="3472"/>
        <end position="3495"/>
    </location>
</feature>
<dbReference type="Pfam" id="PF00384">
    <property type="entry name" value="Molybdopterin"/>
    <property type="match status" value="1"/>
</dbReference>
<dbReference type="HAMAP" id="MF_00445">
    <property type="entry name" value="NDH1_NuoN_1"/>
    <property type="match status" value="1"/>
</dbReference>
<dbReference type="SUPFAM" id="SSF53706">
    <property type="entry name" value="Formate dehydrogenase/DMSO reductase, domains 1-3"/>
    <property type="match status" value="1"/>
</dbReference>
<sequence>LRIASRSASKCKDAKDMEELLREYIPIVVFVGIALVIGLALLISPFLLAYRNPDPEKLSAYECGFNAFDDARMKFDVRFYLVSILFIIFDLEVAFLFPWSAVFGELGWYGFWSMMIFLGVLTGIIDPNTGKPVGEDDAFFLEVNNELADKGFLVTSTDNLIQWARTGSLMWMTFGLACCAVEMMQMSMPRYDAERFGFAPRASPRQSDVMIVAGTLTNKMAPALRKVYDQMPEPRYVISMGSCANGGGYYHYSYSVVRGCDRVVPVDIYVPGCPPTAEALLYGVLLLQKKIRRTGTIERSNTMDETLKELAEHIELGLGESLVSYKVEYGELTLSVNATDILDVVRFLRDNSSCKFVNLTDICGVDYPAREKRFDVVYHFLSPVQNHRIRVKLETDEDTAVASLTPLFPGAEWFEREAYDMYGILFTGHPDLRRILTDYGFDGHPLRKDFPVTGFVEVRYDDEKKRVVYEPVRLNQDEAALGVYRSSDYGERVFCNTCGSTIAWRLRDGSHTSMSAQAFDDPSIFKFTSEIFVDEQPENYAQVRNFNINFGPQHPAAHGVLRLVLELDGEVVTRVDPHIGLLHRGTEKLIEQKTYLQAIPYFDRLDYVAPMNQEHAFAMAVERLIGIEVPKRGQLIRVLYSEIGRILSHLLNVTTQAMDVGALTPPLWGFEPREELMVFYERACGARMHSAYVRPGGVHQDLPRDLLDDIWDFCDPFLQTLDDIEGLLTDNRIFKQRNVDIGVVDLDDAWAWGFSGVMVRGSGAAWDLRKSQPYECYPELEFDIPIGKNGDCYDRYLIRMEEMRQSVRIMKQCLEKLTVETGPVSSVDGKIVPPKRGEMKRSMEALIHHFKLYTEGYHVPAGEVYAAVEAPKGEFGVYLVSDGTNKPYRCKIKAPGYAHLQAMDFLCRGHMLADVSAVLGSMDIVFGENGDNTMAVRRLAAEQPESFEFTEKNLAWANKLIDRYPAGRQASAVIPLLWRAQEQNDGWVSEPSIRYIAELLDMPNIRVLEVATFYTMFQLQPVGKKAHIQVCGTTPCQLRGSEDLIKICKSRIANHMHEISEDGMFSWEEVECLGACVNAPMVQIYKDTYEDLTPESFENLLDDIEAGNEVTPGPQNGRRFAMAEGGLTSLTELDDDTKGVLPLPHVVDGAEKASHEFAGAAINTGGNDYDGVPTPAEDAVAKVRAEFAAKAEKKVANWGPAEVAWVDSRLKFKGRIERDGWIDRIFTNIYGLHDWGLDGAKKRGQWDDTKGLIDKGRDWIIQEMKDSGLRGRGGAGFPTGLKWSFMPKATDGRPAYLVVNADESEPGTCKDREILRHDPHTLVEGCLVAGFAMGAIAAYIYVRGEFIRERERLQAAIDQAYDDGLIGKNNKNGYDFDIYVHHGAGAYICGEETALLESLEGKKGQPRLKPPFPANVGLYGCPTTVNNVESIAVAPTILRRGAAWFSALGRPNNTGTKLFCVSGHVNQPATFEEELGVPFSEMIDKHCGGIRGGWDNLLAVIPGGSSVPCCTADEIKDAPMDFDTLRGMGSGLGTAAVIVMDKSTDIIKAIARLSYFYKHESCGQCTPCREGTGWMWRVMERMVKGESSYEEIDMLFKVTKQVEGHTICALGDAAAWPIQGLIKNFRPVIEQRIDDYVAKSKEVEVPADYTLLQACEEAGAEVPRFCYHDRLSIAGNCRMCLVEVKGGPPKPTASCAMGVKDLRSGPNGEPPVVETKSEMVKSAREGVMEFLLINHPLDCPICDQGGECDLQDQAMAYGVDGSRFHENKRAVENKEIGPLIKTIMTRCIHCTRCVRFTTEVCGVTDMGLVGRGENAEITTYLEAALSSEMQGNVADLCPVGALTHKPYEFHARPWELTKTESVDVMDAVGSAIRVDSRGKEVMRVMPRLNEEVNEEWISDKSRYIWDGLKTQRLDRPYAKKDGKLQPVSWTEAFQIIAEKVKATSAGKIGALAGQLASVEDMFALKCLMEKLGVANIDSRFPGSPLHPGNGRASYIFNSTIQGIEDADAIMLIGTNPRQEAPVLNARIRARWTRGDVHIGLIGEDADLTYPVTYLGAGPESLKQFVDHAPAKAERPMFIIGQGALNRPDGAAVLATLAAAAKSLGVIKEGWNGFNVLHTEASQVGALDIGFVPGEDGKDTGAMLEEGALDLLFLLGVDELDVPDGAFVVYQGTHGDRGAHRADVILPGAAYTEKSGIYVNTEGRVQMADRAAFPPGDAREDWAILRALSGNLDQTLEFDSLAELRAKLFEAHPHMTGIDMIETGNGADVEKLADASARMDGARFANVIRDFFLTNPIAPTYLGQFLLMALKSVLLMVVLLVIVAYILYADRKIWAAVQIRRGPNVVGPWGLLQSFADLLKFVLKEPVIPDGSNKILFLLAPLISVLLALSAWAVIPVADGWVIANINVGVLFVFAVSSLEVYGVIIGGWASNSKYPFLSALRSAAQMVSYEVSIGFVIVTVLLCAGTLNLTGIVEAQQTGLATLLGVPWLSFLNWYWLPLFPMFVVFFVSALAETNRPPFDLAEAESELVAGFMVEYGSTPYMMFMLGEYVAICLMCALMTIFFMGGWLPPFDFAPFTWVPGIVWFILKCLLGFFMFAMVKAMVPRYRYDQLMRLGWKVFLPLSLGMVVVVAAVLMATGWAPGATYKAPLSALIFGVPVIGFPIVGYWAITIEAGPRRNDGTRRTTRYDIDMVKCIYCGFCQEACPVDAIVEGPNFEFATETREELYYDKVFEMILKALFFYLFAGVTLASGFMVIAARNPVTSVLFLILAFVNSAGLFVLLGAEYLAMLLVVVYVGAVAVLFLFVVMMLDVDFVELRQGFLQYLPIGGLVGLILMVELLMGLGAWVIVPDVLGHGAEPTPDLAQTSNIEALGSVLYTKYIYFFQVAGLVLLVAMIGAIVLTLRHKPNVKRQSIPDQAPMEIGLSHYLSVAAILFTIGIFGIFLNRKNVIVILMSIELLLLSVNINFVAFSSFLGDLMGQIFTMLVLTVAAAEAAIGLAILELMYSAILFLPLIGFLIAGLFGRAIGDKACEYVTSGLVILAALLSWITFFGFWLGGSELQIEPLFRWMDAGDLKVMWSIRVDTLTAVMLVVVNTVSALVHVYSIGYMHHDPHRPRFFAYLSLFTFAMLSLVTADNLLQMFFGWEGVGLASYLLIGFWYKKPSANAAAIKAFVVNRVGDFGFALGIFGIFFIFQSIEFTTIFNDAPSFIEGQGEVMTFLGYHLDPQAAMTIICLLLFMGAMGKSAQFLLHTWLPDAMEGPTPVSALIHAATMVTAGVFMVARLSPLMELSQTALTVIIFFGATTAFFAATIGLVQNDIKRVIAYSTCSQLGYMFVALGVGAYSIGIFHLFTHAFFKALLFLCAGSVIHAVSDEQDMRKMGGLRKHIPITYWTMMIGTLALTGVGIPLTHLGFAAYASAGGEHANPMALYGFWMTVIAAALTSFYSWRLTFMTFHGKPRAPVDVMKHVHESPRVMTIPLFVLSAGAALAGMIFYSSFYGEGYEAFWKGSLFTSEANHVLHEMHSVPAWVKVSPFVMMALGFLVAYQFYIRSPETPKKLAERHQGLYQFLLNKWYFDEIYDFLIVRPTMWLGRVLWKKGDGTVIDGYGPDGISARVQNVTSWVVRLQTGYLYHYAFAMLIGVAALITWSMFTGSKRNIRMVALVTTGVTFLLSLFIWGNFDYANPGFQFVENRDWLGGDISYKMGVDGISVLFVILTTFLMPFCILASWESVQKRVKEYMIAFLVLETLMIGVFCSLDLFVFYIFFEAGLIPMFLIIGVWGGKRRVYASYKFFLYTLLGSVLMLIAIMTMYWDAGTTDIEKLMAHTFPSGMQTWLWVAFFASFAVKMPMWPVHTWLPDAHVEAPTAGSVILAGILLKLGGYGFLRFSLPMFPIASDMFAPFIFTLSVVAIIYTSLVALAQEDIKKLIAYSSVAHMGYVTMGIFTMTEQGVQGGIFQMLSHGIVSGALFLCVGVIYDRMHTREISAYGGLVNRMPKYAVAFLIFTMANVGLPGTSGFVGEILTLMGAFQVNTWVAFLATSGVILSAAYALYLYRRVVFGALEKESLKSMLDLNLREKVILFPMIVLTIFFGFYPMAILDVTQGSVDNLINHYTAAYRGRDRAMSDVTQLPDLMPVLPEIILAVGAMVLLMIGAFGGKGVSYAVFGFAMGLLGTAFLILLLVPTFGETFGGSFVLDEFAYLLKLMVLVGSFFAIAMSWAYAKSQSFDHFEYPILIILATLGMMLMLSANDMIALYLGLELQSLSLYVVAAINRDSVRSTEAGLKYFVLGALSSGMLLYGMSLVYGFTGQISFAGIAEVLTDDGASIGLVIGLTFILAGLAFKISAVPFHMWTPDVYEGAPTPVTAFLAAAPKVAAMGMLVRIVIEAFHPVTSDWQQVIVFVSIASMALGAFAAIGQRNLKRLMAYSSIGHMGYALVGLSAGTQTGVEGVIFYMIAYLGMTLGVFACILSMRRKDGMVEEIDDLAGLSQTNLPMAILLALLMFSLAGIPPLVGFFGKWYVFVAAVQAGLYPLAIIGVLMSVVGAYYYLRIVKVMFFDEPVEGFETMPMELRVVLGLSSVFVVLFWLAPGQVVNAASTAAQSLFYHKIVGSTNALCFERARMGHTGGLWIRAQEQTEGRGRRGREWSSPTGNLFTSLLLVDPKPADRIGELPLVAAVALAEAVDKAAGTLHLVELKWPNDLLVNGAKLSGILLEAEVLADGRQAVVIGFGVNCISHPPLSLYQATDLRSLGFQVSAERLFEALASSFSEMLDGWRKPGGFETIQKKWLKRAAHLGKEITVRTAREEISGIFADLDARGHLVLKQDDGGMRTIYAGDVFLSGE</sequence>
<dbReference type="FunFam" id="3.10.20.740:FF:000001">
    <property type="entry name" value="NADH-quinone oxidoreductase subunit G"/>
    <property type="match status" value="1"/>
</dbReference>
<dbReference type="GO" id="GO:0005524">
    <property type="term" value="F:ATP binding"/>
    <property type="evidence" value="ECO:0007669"/>
    <property type="project" value="UniProtKB-KW"/>
</dbReference>
<dbReference type="SUPFAM" id="SSF50037">
    <property type="entry name" value="C-terminal domain of transcriptional repressors"/>
    <property type="match status" value="1"/>
</dbReference>
<evidence type="ECO:0000256" key="38">
    <source>
        <dbReference type="ARBA" id="ARBA00023136"/>
    </source>
</evidence>
<keyword evidence="37" id="KW-0830">Ubiquinone</keyword>
<evidence type="ECO:0000256" key="27">
    <source>
        <dbReference type="ARBA" id="ARBA00022692"/>
    </source>
</evidence>
<feature type="transmembrane region" description="Helical" evidence="49">
    <location>
        <begin position="2823"/>
        <end position="2848"/>
    </location>
</feature>
<keyword evidence="27 49" id="KW-0812">Transmembrane</keyword>
<evidence type="ECO:0000256" key="3">
    <source>
        <dbReference type="ARBA" id="ARBA00002378"/>
    </source>
</evidence>
<dbReference type="InterPro" id="IPR001750">
    <property type="entry name" value="ND/Mrp_TM"/>
</dbReference>
<dbReference type="PROSITE" id="PS00668">
    <property type="entry name" value="COMPLEX1_ND1_2"/>
    <property type="match status" value="1"/>
</dbReference>
<dbReference type="Gene3D" id="1.20.1440.230">
    <property type="entry name" value="NADH-ubiquinone oxidoreductase 51kDa subunit, iron-sulphur binding domain"/>
    <property type="match status" value="1"/>
</dbReference>
<dbReference type="NCBIfam" id="NF004745">
    <property type="entry name" value="PRK06076.1-6"/>
    <property type="match status" value="1"/>
</dbReference>
<evidence type="ECO:0000256" key="21">
    <source>
        <dbReference type="ARBA" id="ARBA00022448"/>
    </source>
</evidence>
<evidence type="ECO:0000256" key="25">
    <source>
        <dbReference type="ARBA" id="ARBA00022630"/>
    </source>
</evidence>
<evidence type="ECO:0000256" key="17">
    <source>
        <dbReference type="ARBA" id="ARBA00010643"/>
    </source>
</evidence>
<evidence type="ECO:0000256" key="40">
    <source>
        <dbReference type="ARBA" id="ARBA00025957"/>
    </source>
</evidence>
<feature type="transmembrane region" description="Helical" evidence="49">
    <location>
        <begin position="79"/>
        <end position="100"/>
    </location>
</feature>
<feature type="transmembrane region" description="Helical" evidence="49">
    <location>
        <begin position="3895"/>
        <end position="3916"/>
    </location>
</feature>
<dbReference type="SUPFAM" id="SSF54862">
    <property type="entry name" value="4Fe-4S ferredoxins"/>
    <property type="match status" value="2"/>
</dbReference>
<dbReference type="InterPro" id="IPR000283">
    <property type="entry name" value="NADH_UbQ_OxRdtase_75kDa_su_CS"/>
</dbReference>
<evidence type="ECO:0000256" key="19">
    <source>
        <dbReference type="ARBA" id="ARBA00015619"/>
    </source>
</evidence>
<dbReference type="Gene3D" id="1.20.5.2700">
    <property type="match status" value="1"/>
</dbReference>
<dbReference type="InterPro" id="IPR001694">
    <property type="entry name" value="NADH_UbQ_OxRdtase_su1/FPO"/>
</dbReference>
<dbReference type="NCBIfam" id="NF004440">
    <property type="entry name" value="PRK05777.1-3"/>
    <property type="match status" value="1"/>
</dbReference>
<dbReference type="Pfam" id="PF13510">
    <property type="entry name" value="Fer2_4"/>
    <property type="match status" value="1"/>
</dbReference>
<dbReference type="FunFam" id="1.20.1440.230:FF:000001">
    <property type="entry name" value="Mitochondrial NADH dehydrogenase flavoprotein 1"/>
    <property type="match status" value="1"/>
</dbReference>
<dbReference type="NCBIfam" id="TIGR01972">
    <property type="entry name" value="NDH_I_M"/>
    <property type="match status" value="1"/>
</dbReference>
<keyword evidence="25" id="KW-0285">Flavoprotein</keyword>
<dbReference type="Gene3D" id="3.40.50.12280">
    <property type="match status" value="1"/>
</dbReference>
<dbReference type="InterPro" id="IPR000440">
    <property type="entry name" value="NADH_UbQ/plastoQ_OxRdtase_su3"/>
</dbReference>
<evidence type="ECO:0000256" key="43">
    <source>
        <dbReference type="ARBA" id="ARBA00031560"/>
    </source>
</evidence>
<dbReference type="InterPro" id="IPR001041">
    <property type="entry name" value="2Fe-2S_ferredoxin-type"/>
</dbReference>
<dbReference type="FunFam" id="3.30.70.20:FF:000002">
    <property type="entry name" value="NADH-ubiquinone oxidoreductase 75 kDa subunit"/>
    <property type="match status" value="1"/>
</dbReference>
<dbReference type="InterPro" id="IPR010096">
    <property type="entry name" value="NADH-Q_OxRdtase_suN/2"/>
</dbReference>
<dbReference type="InterPro" id="IPR010218">
    <property type="entry name" value="NADH_DH_suC"/>
</dbReference>
<feature type="transmembrane region" description="Helical" evidence="49">
    <location>
        <begin position="3954"/>
        <end position="3972"/>
    </location>
</feature>
<dbReference type="HAMAP" id="MF_01357">
    <property type="entry name" value="NDH1_NuoC"/>
    <property type="match status" value="1"/>
</dbReference>
<dbReference type="Pfam" id="PF10588">
    <property type="entry name" value="NADH-G_4Fe-4S_3"/>
    <property type="match status" value="1"/>
</dbReference>
<feature type="transmembrane region" description="Helical" evidence="49">
    <location>
        <begin position="4193"/>
        <end position="4216"/>
    </location>
</feature>
<feature type="transmembrane region" description="Helical" evidence="49">
    <location>
        <begin position="4444"/>
        <end position="4465"/>
    </location>
</feature>
<evidence type="ECO:0000256" key="2">
    <source>
        <dbReference type="ARBA" id="ARBA00001966"/>
    </source>
</evidence>
<dbReference type="PROSITE" id="PS00198">
    <property type="entry name" value="4FE4S_FER_1"/>
    <property type="match status" value="1"/>
</dbReference>
<dbReference type="InterPro" id="IPR001516">
    <property type="entry name" value="Proton_antipo_N"/>
</dbReference>
<evidence type="ECO:0000256" key="23">
    <source>
        <dbReference type="ARBA" id="ARBA00022485"/>
    </source>
</evidence>
<feature type="transmembrane region" description="Helical" evidence="49">
    <location>
        <begin position="3923"/>
        <end position="3942"/>
    </location>
</feature>
<dbReference type="SUPFAM" id="SSF55681">
    <property type="entry name" value="Class II aaRS and biotin synthetases"/>
    <property type="match status" value="1"/>
</dbReference>
<dbReference type="SUPFAM" id="SSF143243">
    <property type="entry name" value="Nqo5-like"/>
    <property type="match status" value="1"/>
</dbReference>
<dbReference type="InterPro" id="IPR010228">
    <property type="entry name" value="NADH_UbQ_OxRdtase_Gsu"/>
</dbReference>
<dbReference type="FunFam" id="3.10.20.600:FF:000001">
    <property type="entry name" value="NADH dehydrogenase [ubiquinone] flavoprotein 1, mitochondrial"/>
    <property type="match status" value="1"/>
</dbReference>
<dbReference type="NCBIfam" id="TIGR01959">
    <property type="entry name" value="nuoF_fam"/>
    <property type="match status" value="1"/>
</dbReference>
<comment type="similarity">
    <text evidence="8">In the N-terminal section; belongs to the complex I 20 kDa subunit family.</text>
</comment>
<dbReference type="Pfam" id="PF00507">
    <property type="entry name" value="Oxidored_q4"/>
    <property type="match status" value="1"/>
</dbReference>
<dbReference type="InterPro" id="IPR002023">
    <property type="entry name" value="NuoE-like"/>
</dbReference>
<feature type="domain" description="4Fe-4S His(Cys)3-ligated-type" evidence="54">
    <location>
        <begin position="1719"/>
        <end position="1758"/>
    </location>
</feature>
<dbReference type="InterPro" id="IPR008988">
    <property type="entry name" value="Transcriptional_repressor_C"/>
</dbReference>
<evidence type="ECO:0000256" key="26">
    <source>
        <dbReference type="ARBA" id="ARBA00022643"/>
    </source>
</evidence>
<dbReference type="InterPro" id="IPR041921">
    <property type="entry name" value="NuoE_N"/>
</dbReference>
<name>A0AA36HR89_9DINO</name>
<keyword evidence="38 49" id="KW-0472">Membrane</keyword>
<dbReference type="GO" id="GO:0048038">
    <property type="term" value="F:quinone binding"/>
    <property type="evidence" value="ECO:0007669"/>
    <property type="project" value="InterPro"/>
</dbReference>
<feature type="transmembrane region" description="Helical" evidence="49">
    <location>
        <begin position="3426"/>
        <end position="3445"/>
    </location>
</feature>
<evidence type="ECO:0000256" key="9">
    <source>
        <dbReference type="ARBA" id="ARBA00007523"/>
    </source>
</evidence>
<dbReference type="GO" id="GO:0005743">
    <property type="term" value="C:mitochondrial inner membrane"/>
    <property type="evidence" value="ECO:0007669"/>
    <property type="project" value="UniProtKB-ARBA"/>
</dbReference>
<feature type="transmembrane region" description="Helical" evidence="49">
    <location>
        <begin position="3179"/>
        <end position="3202"/>
    </location>
</feature>
<feature type="transmembrane region" description="Helical" evidence="49">
    <location>
        <begin position="2581"/>
        <end position="2599"/>
    </location>
</feature>
<evidence type="ECO:0000256" key="42">
    <source>
        <dbReference type="ARBA" id="ARBA00031029"/>
    </source>
</evidence>
<dbReference type="HAMAP" id="MF_01456">
    <property type="entry name" value="NDH1_NuoK"/>
    <property type="match status" value="1"/>
</dbReference>
<dbReference type="NCBIfam" id="NF004730">
    <property type="entry name" value="PRK06074.1-1"/>
    <property type="match status" value="1"/>
</dbReference>
<dbReference type="InterPro" id="IPR006656">
    <property type="entry name" value="Mopterin_OxRdtase"/>
</dbReference>
<comment type="similarity">
    <text evidence="9">Belongs to the complex I 51 kDa subunit family.</text>
</comment>
<feature type="transmembrane region" description="Helical" evidence="49">
    <location>
        <begin position="4074"/>
        <end position="4094"/>
    </location>
</feature>
<evidence type="ECO:0000256" key="8">
    <source>
        <dbReference type="ARBA" id="ARBA00006408"/>
    </source>
</evidence>
<feature type="transmembrane region" description="Helical" evidence="49">
    <location>
        <begin position="2738"/>
        <end position="2757"/>
    </location>
</feature>
<dbReference type="PRINTS" id="PR01435">
    <property type="entry name" value="NPOXDRDTASE5"/>
</dbReference>
<evidence type="ECO:0000256" key="13">
    <source>
        <dbReference type="ARBA" id="ARBA00009025"/>
    </source>
</evidence>
<dbReference type="PROSITE" id="PS00542">
    <property type="entry name" value="COMPLEX1_30K"/>
    <property type="match status" value="1"/>
</dbReference>
<dbReference type="SUPFAM" id="SSF142019">
    <property type="entry name" value="Nqo1 FMN-binding domain-like"/>
    <property type="match status" value="1"/>
</dbReference>
<dbReference type="GO" id="GO:0046872">
    <property type="term" value="F:metal ion binding"/>
    <property type="evidence" value="ECO:0007669"/>
    <property type="project" value="UniProtKB-KW"/>
</dbReference>
<feature type="transmembrane region" description="Helical" evidence="49">
    <location>
        <begin position="2764"/>
        <end position="2783"/>
    </location>
</feature>
<dbReference type="FunFam" id="3.40.50.11540:FF:000001">
    <property type="entry name" value="NADH dehydrogenase [ubiquinone] flavoprotein 1, mitochondrial"/>
    <property type="match status" value="1"/>
</dbReference>
<dbReference type="InterPro" id="IPR042106">
    <property type="entry name" value="Nuo/plastoQ_OxRdtase_6_NuoJ"/>
</dbReference>
<dbReference type="InterPro" id="IPR001268">
    <property type="entry name" value="NADH_UbQ_OxRdtase_30kDa_su"/>
</dbReference>
<evidence type="ECO:0000259" key="50">
    <source>
        <dbReference type="PROSITE" id="PS51085"/>
    </source>
</evidence>
<evidence type="ECO:0000256" key="36">
    <source>
        <dbReference type="ARBA" id="ARBA00023027"/>
    </source>
</evidence>
<dbReference type="EMBL" id="CAUJNA010000221">
    <property type="protein sequence ID" value="CAJ1373865.1"/>
    <property type="molecule type" value="Genomic_DNA"/>
</dbReference>
<evidence type="ECO:0000256" key="33">
    <source>
        <dbReference type="ARBA" id="ARBA00022989"/>
    </source>
</evidence>
<feature type="transmembrane region" description="Helical" evidence="49">
    <location>
        <begin position="3222"/>
        <end position="3241"/>
    </location>
</feature>
<dbReference type="Gene3D" id="3.40.50.740">
    <property type="match status" value="1"/>
</dbReference>
<dbReference type="SUPFAM" id="SSF142984">
    <property type="entry name" value="Nqo1 middle domain-like"/>
    <property type="match status" value="1"/>
</dbReference>
<dbReference type="GO" id="GO:0003954">
    <property type="term" value="F:NADH dehydrogenase activity"/>
    <property type="evidence" value="ECO:0007669"/>
    <property type="project" value="TreeGrafter"/>
</dbReference>
<dbReference type="InterPro" id="IPR011537">
    <property type="entry name" value="NADH-UbQ_OxRdtase_suF"/>
</dbReference>
<feature type="transmembrane region" description="Helical" evidence="49">
    <location>
        <begin position="4417"/>
        <end position="4438"/>
    </location>
</feature>
<dbReference type="GO" id="GO:0004077">
    <property type="term" value="F:biotin--[biotin carboxyl-carrier protein] ligase activity"/>
    <property type="evidence" value="ECO:0007669"/>
    <property type="project" value="InterPro"/>
</dbReference>
<dbReference type="Pfam" id="PF00420">
    <property type="entry name" value="Oxidored_q2"/>
    <property type="match status" value="1"/>
</dbReference>
<dbReference type="PANTHER" id="PTHR42829">
    <property type="entry name" value="NADH-UBIQUINONE OXIDOREDUCTASE CHAIN 5"/>
    <property type="match status" value="1"/>
</dbReference>
<dbReference type="Gene3D" id="1.10.645.10">
    <property type="entry name" value="Cytochrome-c3 Hydrogenase, chain B"/>
    <property type="match status" value="1"/>
</dbReference>
<dbReference type="FunFam" id="3.30.200.210:FF:000002">
    <property type="entry name" value="NADH-ubiquinone oxidoreductase 75 kDa subunit"/>
    <property type="match status" value="1"/>
</dbReference>
<comment type="similarity">
    <text evidence="16">In the C-terminal section; belongs to the complex I 49 kDa subunit family.</text>
</comment>
<keyword evidence="56" id="KW-1185">Reference proteome</keyword>
<dbReference type="FunFam" id="1.10.645.10:FF:000005">
    <property type="entry name" value="NADH-quinone oxidoreductase subunit D"/>
    <property type="match status" value="1"/>
</dbReference>
<dbReference type="Gene3D" id="3.40.30.10">
    <property type="entry name" value="Glutaredoxin"/>
    <property type="match status" value="1"/>
</dbReference>
<dbReference type="InterPro" id="IPR001133">
    <property type="entry name" value="NADH_UbQ_OxRdtase_chain4L/K"/>
</dbReference>
<feature type="domain" description="4Fe-4S ferredoxin-type" evidence="51">
    <location>
        <begin position="2685"/>
        <end position="2714"/>
    </location>
</feature>
<dbReference type="PROSITE" id="PS51733">
    <property type="entry name" value="BPL_LPL_CATALYTIC"/>
    <property type="match status" value="1"/>
</dbReference>
<feature type="transmembrane region" description="Helical" evidence="49">
    <location>
        <begin position="2549"/>
        <end position="2569"/>
    </location>
</feature>
<feature type="transmembrane region" description="Helical" evidence="49">
    <location>
        <begin position="2879"/>
        <end position="2902"/>
    </location>
</feature>
<feature type="transmembrane region" description="Helical" evidence="49">
    <location>
        <begin position="3032"/>
        <end position="3054"/>
    </location>
</feature>
<dbReference type="InterPro" id="IPR054765">
    <property type="entry name" value="SLBB_dom"/>
</dbReference>
<dbReference type="InterPro" id="IPR011057">
    <property type="entry name" value="Mss4-like_sf"/>
</dbReference>
<dbReference type="InterPro" id="IPR004408">
    <property type="entry name" value="Biotin_CoA_COase_ligase"/>
</dbReference>
<dbReference type="PROSITE" id="PS51379">
    <property type="entry name" value="4FE4S_FER_2"/>
    <property type="match status" value="1"/>
</dbReference>
<comment type="similarity">
    <text evidence="6 48">Belongs to the complex I 75 kDa subunit family.</text>
</comment>
<dbReference type="InterPro" id="IPR010227">
    <property type="entry name" value="NADH_Q_OxRdtase_chainM/4"/>
</dbReference>
<feature type="transmembrane region" description="Helical" evidence="49">
    <location>
        <begin position="24"/>
        <end position="50"/>
    </location>
</feature>
<dbReference type="InterPro" id="IPR006963">
    <property type="entry name" value="Mopterin_OxRdtase_4Fe-4S_dom"/>
</dbReference>
<dbReference type="InterPro" id="IPR019575">
    <property type="entry name" value="Nuop51_4Fe4S-bd"/>
</dbReference>
<feature type="transmembrane region" description="Helical" evidence="49">
    <location>
        <begin position="4278"/>
        <end position="4301"/>
    </location>
</feature>
<dbReference type="Pfam" id="PF00346">
    <property type="entry name" value="Complex1_49kDa"/>
    <property type="match status" value="1"/>
</dbReference>
<comment type="subcellular location">
    <subcellularLocation>
        <location evidence="5">Cell inner membrane</location>
        <topology evidence="5">Peripheral membrane protein</topology>
        <orientation evidence="5">Cytoplasmic side</orientation>
    </subcellularLocation>
    <subcellularLocation>
        <location evidence="4">Membrane</location>
        <topology evidence="4">Multi-pass membrane protein</topology>
    </subcellularLocation>
</comment>
<dbReference type="NCBIfam" id="TIGR01973">
    <property type="entry name" value="NuoG"/>
    <property type="match status" value="1"/>
</dbReference>
<dbReference type="Pfam" id="PF00662">
    <property type="entry name" value="Proton_antipo_N"/>
    <property type="match status" value="1"/>
</dbReference>
<feature type="transmembrane region" description="Helical" evidence="49">
    <location>
        <begin position="2923"/>
        <end position="2942"/>
    </location>
</feature>
<dbReference type="GO" id="GO:0010181">
    <property type="term" value="F:FMN binding"/>
    <property type="evidence" value="ECO:0007669"/>
    <property type="project" value="InterPro"/>
</dbReference>
<comment type="caution">
    <text evidence="55">The sequence shown here is derived from an EMBL/GenBank/DDBJ whole genome shotgun (WGS) entry which is preliminary data.</text>
</comment>
<dbReference type="InterPro" id="IPR001135">
    <property type="entry name" value="NADH_Q_OxRdtase_suD"/>
</dbReference>
<evidence type="ECO:0000256" key="30">
    <source>
        <dbReference type="ARBA" id="ARBA00022741"/>
    </source>
</evidence>
<dbReference type="NCBIfam" id="NF004321">
    <property type="entry name" value="PRK05715.1-3"/>
    <property type="match status" value="1"/>
</dbReference>
<feature type="transmembrane region" description="Helical" evidence="49">
    <location>
        <begin position="4026"/>
        <end position="4049"/>
    </location>
</feature>
<dbReference type="InterPro" id="IPR054351">
    <property type="entry name" value="NADH_UbQ_OxRdtase_ferredoxin"/>
</dbReference>
<feature type="transmembrane region" description="Helical" evidence="49">
    <location>
        <begin position="4321"/>
        <end position="4346"/>
    </location>
</feature>
<dbReference type="InterPro" id="IPR011538">
    <property type="entry name" value="Nuo51_FMN-bd"/>
</dbReference>
<dbReference type="Gene3D" id="2.30.30.100">
    <property type="match status" value="1"/>
</dbReference>
<keyword evidence="32" id="KW-1278">Translocase</keyword>
<dbReference type="PROSITE" id="PS00645">
    <property type="entry name" value="COMPLEX1_51K_2"/>
    <property type="match status" value="1"/>
</dbReference>
<comment type="similarity">
    <text evidence="11">In the central section; belongs to the complex I 30 kDa subunit family.</text>
</comment>
<dbReference type="Gene3D" id="3.30.70.3270">
    <property type="match status" value="1"/>
</dbReference>
<comment type="function">
    <text evidence="3">NDH-1 shuttles electrons from NADH, via FMN and iron-sulfur (Fe-S) centers, to quinones in the respiratory chain. The immediate electron acceptor for the enzyme in this species is believed to be ubiquinone. Couples the redox reaction to proton translocation (for every two electrons transferred, four hydrogen ions are translocated across the cytoplasmic membrane), and thus conserves the redox energy in a proton gradient.</text>
</comment>
<dbReference type="HAMAP" id="MF_01358">
    <property type="entry name" value="NDH1_NuoD"/>
    <property type="match status" value="1"/>
</dbReference>
<keyword evidence="21" id="KW-0813">Transport</keyword>
<dbReference type="NCBIfam" id="NF005012">
    <property type="entry name" value="PRK06411.1"/>
    <property type="match status" value="1"/>
</dbReference>
<dbReference type="SUPFAM" id="SSF54292">
    <property type="entry name" value="2Fe-2S ferredoxin-like"/>
    <property type="match status" value="1"/>
</dbReference>
<dbReference type="NCBIfam" id="NF004501">
    <property type="entry name" value="PRK05846.1-5"/>
    <property type="match status" value="1"/>
</dbReference>
<dbReference type="Gene3D" id="3.90.1590.10">
    <property type="entry name" value="glutathione-dependent formaldehyde- activating enzyme (gfa)"/>
    <property type="match status" value="1"/>
</dbReference>
<dbReference type="Pfam" id="PF22151">
    <property type="entry name" value="Fer4_NDSU1"/>
    <property type="match status" value="1"/>
</dbReference>
<evidence type="ECO:0000256" key="35">
    <source>
        <dbReference type="ARBA" id="ARBA00023014"/>
    </source>
</evidence>
<dbReference type="GO" id="GO:0015990">
    <property type="term" value="P:electron transport coupled proton transport"/>
    <property type="evidence" value="ECO:0007669"/>
    <property type="project" value="TreeGrafter"/>
</dbReference>
<evidence type="ECO:0000256" key="7">
    <source>
        <dbReference type="ARBA" id="ARBA00005769"/>
    </source>
</evidence>
<protein>
    <recommendedName>
        <fullName evidence="19">NADH-quinone oxidoreductase subunit B/C/D</fullName>
    </recommendedName>
    <alternativeName>
        <fullName evidence="41">NADH dehydrogenase I subunit B/C/D</fullName>
    </alternativeName>
    <alternativeName>
        <fullName evidence="42">NADH dehydrogenase subunit 3</fullName>
    </alternativeName>
    <alternativeName>
        <fullName evidence="20">NADH-ubiquinone oxidoreductase chain 3</fullName>
    </alternativeName>
    <alternativeName>
        <fullName evidence="43">NDH-1 subunit B/C/D</fullName>
    </alternativeName>
</protein>
<dbReference type="GO" id="GO:0005886">
    <property type="term" value="C:plasma membrane"/>
    <property type="evidence" value="ECO:0007669"/>
    <property type="project" value="UniProtKB-SubCell"/>
</dbReference>
<dbReference type="CDD" id="cd16442">
    <property type="entry name" value="BPL"/>
    <property type="match status" value="1"/>
</dbReference>
<keyword evidence="39" id="KW-0511">Multifunctional enzyme</keyword>
<keyword evidence="22" id="KW-1003">Cell membrane</keyword>
<keyword evidence="24" id="KW-0997">Cell inner membrane</keyword>
<dbReference type="InterPro" id="IPR003945">
    <property type="entry name" value="NU5C-like"/>
</dbReference>
<dbReference type="Gene3D" id="1.20.120.1200">
    <property type="entry name" value="NADH-ubiquinone/plastoquinone oxidoreductase chain 6, subunit NuoJ"/>
    <property type="match status" value="1"/>
</dbReference>
<feature type="transmembrane region" description="Helical" evidence="49">
    <location>
        <begin position="3262"/>
        <end position="3280"/>
    </location>
</feature>
<dbReference type="Pfam" id="PF01257">
    <property type="entry name" value="2Fe-2S_thioredx"/>
    <property type="match status" value="1"/>
</dbReference>
<comment type="similarity">
    <text evidence="12">Belongs to the complex I subunit 3 family.</text>
</comment>
<feature type="transmembrane region" description="Helical" evidence="49">
    <location>
        <begin position="3389"/>
        <end position="3414"/>
    </location>
</feature>
<dbReference type="InterPro" id="IPR003142">
    <property type="entry name" value="BPL_C"/>
</dbReference>
<evidence type="ECO:0000259" key="53">
    <source>
        <dbReference type="PROSITE" id="PS51733"/>
    </source>
</evidence>
<dbReference type="PROSITE" id="PS00643">
    <property type="entry name" value="COMPLEX1_75K_3"/>
    <property type="match status" value="1"/>
</dbReference>
<evidence type="ECO:0000256" key="39">
    <source>
        <dbReference type="ARBA" id="ARBA00023268"/>
    </source>
</evidence>
<feature type="transmembrane region" description="Helical" evidence="49">
    <location>
        <begin position="3292"/>
        <end position="3313"/>
    </location>
</feature>
<feature type="transmembrane region" description="Helical" evidence="49">
    <location>
        <begin position="3757"/>
        <end position="3777"/>
    </location>
</feature>
<dbReference type="PRINTS" id="PR01434">
    <property type="entry name" value="NADHDHGNASE5"/>
</dbReference>
<dbReference type="PROSITE" id="PS00641">
    <property type="entry name" value="COMPLEX1_75K_1"/>
    <property type="match status" value="1"/>
</dbReference>
<evidence type="ECO:0000256" key="44">
    <source>
        <dbReference type="ARBA" id="ARBA00034078"/>
    </source>
</evidence>
<feature type="transmembrane region" description="Helical" evidence="49">
    <location>
        <begin position="4223"/>
        <end position="4241"/>
    </location>
</feature>
<feature type="transmembrane region" description="Helical" evidence="49">
    <location>
        <begin position="4131"/>
        <end position="4150"/>
    </location>
</feature>
<evidence type="ECO:0000256" key="14">
    <source>
        <dbReference type="ARBA" id="ARBA00009173"/>
    </source>
</evidence>
<dbReference type="Pfam" id="PF00361">
    <property type="entry name" value="Proton_antipo_M"/>
    <property type="match status" value="3"/>
</dbReference>
<keyword evidence="31" id="KW-0067">ATP-binding</keyword>
<dbReference type="PROSITE" id="PS51669">
    <property type="entry name" value="4FE4S_MOW_BIS_MGD"/>
    <property type="match status" value="1"/>
</dbReference>
<dbReference type="Pfam" id="PF10589">
    <property type="entry name" value="NADH_4Fe-4S"/>
    <property type="match status" value="1"/>
</dbReference>
<feature type="transmembrane region" description="Helical" evidence="49">
    <location>
        <begin position="2619"/>
        <end position="2640"/>
    </location>
</feature>
<feature type="transmembrane region" description="Helical" evidence="49">
    <location>
        <begin position="2451"/>
        <end position="2473"/>
    </location>
</feature>
<dbReference type="SMART" id="SM00929">
    <property type="entry name" value="NADH-G_4Fe-4S_3"/>
    <property type="match status" value="1"/>
</dbReference>
<comment type="similarity">
    <text evidence="10">Belongs to the complex I 30 kDa subunit family.</text>
</comment>
<dbReference type="NCBIfam" id="NF010120">
    <property type="entry name" value="PRK13596.1"/>
    <property type="match status" value="1"/>
</dbReference>
<dbReference type="FunFam" id="3.40.50.12280:FF:000001">
    <property type="entry name" value="NADH-quinone oxidoreductase subunit B 2"/>
    <property type="match status" value="1"/>
</dbReference>
<evidence type="ECO:0000256" key="4">
    <source>
        <dbReference type="ARBA" id="ARBA00004141"/>
    </source>
</evidence>
<evidence type="ECO:0000256" key="31">
    <source>
        <dbReference type="ARBA" id="ARBA00022840"/>
    </source>
</evidence>
<dbReference type="PROSITE" id="PS01099">
    <property type="entry name" value="COMPLEX1_24K"/>
    <property type="match status" value="1"/>
</dbReference>
<feature type="transmembrane region" description="Helical" evidence="49">
    <location>
        <begin position="106"/>
        <end position="125"/>
    </location>
</feature>
<feature type="transmembrane region" description="Helical" evidence="49">
    <location>
        <begin position="2374"/>
        <end position="2394"/>
    </location>
</feature>
<dbReference type="SMART" id="SM00928">
    <property type="entry name" value="NADH_4Fe-4S"/>
    <property type="match status" value="1"/>
</dbReference>
<dbReference type="NCBIfam" id="NF005724">
    <property type="entry name" value="PRK07539.1-4"/>
    <property type="match status" value="1"/>
</dbReference>
<dbReference type="NCBIfam" id="NF005141">
    <property type="entry name" value="PRK06590.1"/>
    <property type="match status" value="1"/>
</dbReference>
<evidence type="ECO:0000256" key="47">
    <source>
        <dbReference type="ARBA" id="ARBA00057195"/>
    </source>
</evidence>
<dbReference type="InterPro" id="IPR004143">
    <property type="entry name" value="BPL_LPL_catalytic"/>
</dbReference>
<dbReference type="GO" id="GO:0051287">
    <property type="term" value="F:NAD binding"/>
    <property type="evidence" value="ECO:0007669"/>
    <property type="project" value="InterPro"/>
</dbReference>
<dbReference type="InterPro" id="IPR037232">
    <property type="entry name" value="NADH_quin_OxRdtase_su_C/D-like"/>
</dbReference>
<feature type="transmembrane region" description="Helical" evidence="49">
    <location>
        <begin position="2400"/>
        <end position="2430"/>
    </location>
</feature>
<dbReference type="PROSITE" id="PS00535">
    <property type="entry name" value="COMPLEX1_49K"/>
    <property type="match status" value="1"/>
</dbReference>
<feature type="transmembrane region" description="Helical" evidence="49">
    <location>
        <begin position="3655"/>
        <end position="3674"/>
    </location>
</feature>
<dbReference type="InterPro" id="IPR019574">
    <property type="entry name" value="NADH_UbQ_OxRdtase_Gsu_4Fe4S-bd"/>
</dbReference>
<evidence type="ECO:0000256" key="45">
    <source>
        <dbReference type="ARBA" id="ARBA00047712"/>
    </source>
</evidence>
<feature type="domain" description="4Fe-4S Mo/W bis-MGD-type" evidence="52">
    <location>
        <begin position="1856"/>
        <end position="1912"/>
    </location>
</feature>
<dbReference type="PROSITE" id="PS01150">
    <property type="entry name" value="COMPLEX1_20K"/>
    <property type="match status" value="1"/>
</dbReference>
<comment type="catalytic activity">
    <reaction evidence="46">
        <text>a ubiquinone + NADH + 5 H(+)(in) = a ubiquinol + NAD(+) + 4 H(+)(out)</text>
        <dbReference type="Rhea" id="RHEA:29091"/>
        <dbReference type="Rhea" id="RHEA-COMP:9565"/>
        <dbReference type="Rhea" id="RHEA-COMP:9566"/>
        <dbReference type="ChEBI" id="CHEBI:15378"/>
        <dbReference type="ChEBI" id="CHEBI:16389"/>
        <dbReference type="ChEBI" id="CHEBI:17976"/>
        <dbReference type="ChEBI" id="CHEBI:57540"/>
        <dbReference type="ChEBI" id="CHEBI:57945"/>
        <dbReference type="EC" id="7.1.1.2"/>
    </reaction>
</comment>
<comment type="cofactor">
    <cofactor evidence="1">
        <name>FMN</name>
        <dbReference type="ChEBI" id="CHEBI:58210"/>
    </cofactor>
</comment>
<dbReference type="InterPro" id="IPR037225">
    <property type="entry name" value="Nuo51_FMN-bd_sf"/>
</dbReference>
<dbReference type="NCBIfam" id="NF004733">
    <property type="entry name" value="PRK06074.1-5"/>
    <property type="match status" value="1"/>
</dbReference>
<feature type="transmembrane region" description="Helical" evidence="49">
    <location>
        <begin position="2304"/>
        <end position="2325"/>
    </location>
</feature>
<evidence type="ECO:0000256" key="46">
    <source>
        <dbReference type="ARBA" id="ARBA00049551"/>
    </source>
</evidence>
<evidence type="ECO:0000256" key="12">
    <source>
        <dbReference type="ARBA" id="ARBA00008472"/>
    </source>
</evidence>
<comment type="function">
    <text evidence="47">Core subunit of the mitochondrial membrane respiratory chain NADH dehydrogenase (Complex I) that is believed to belong to the minimal assembly required for catalysis. Complex I functions in the transfer of electrons from NADH to the respiratory chain. The immediate electron acceptor for the enzyme is believed to be ubiquinone. Component of the iron-sulfur (IP) fragment of the enzyme. Component of the iron-sulfur (IP) fragment of the enzyme.</text>
</comment>
<evidence type="ECO:0000256" key="41">
    <source>
        <dbReference type="ARBA" id="ARBA00030498"/>
    </source>
</evidence>
<organism evidence="55 56">
    <name type="scientific">Effrenium voratum</name>
    <dbReference type="NCBI Taxonomy" id="2562239"/>
    <lineage>
        <taxon>Eukaryota</taxon>
        <taxon>Sar</taxon>
        <taxon>Alveolata</taxon>
        <taxon>Dinophyceae</taxon>
        <taxon>Suessiales</taxon>
        <taxon>Symbiodiniaceae</taxon>
        <taxon>Effrenium</taxon>
    </lineage>
</organism>
<dbReference type="GO" id="GO:1902494">
    <property type="term" value="C:catalytic complex"/>
    <property type="evidence" value="ECO:0007669"/>
    <property type="project" value="UniProtKB-ARBA"/>
</dbReference>
<evidence type="ECO:0000259" key="54">
    <source>
        <dbReference type="PROSITE" id="PS51839"/>
    </source>
</evidence>
<dbReference type="CDD" id="cd00207">
    <property type="entry name" value="fer2"/>
    <property type="match status" value="1"/>
</dbReference>
<comment type="cofactor">
    <cofactor evidence="2">
        <name>[4Fe-4S] cluster</name>
        <dbReference type="ChEBI" id="CHEBI:49883"/>
    </cofactor>
</comment>
<feature type="transmembrane region" description="Helical" evidence="49">
    <location>
        <begin position="3831"/>
        <end position="3853"/>
    </location>
</feature>
<feature type="transmembrane region" description="Helical" evidence="49">
    <location>
        <begin position="3865"/>
        <end position="3883"/>
    </location>
</feature>
<feature type="domain" description="BPL/LPL catalytic" evidence="53">
    <location>
        <begin position="4595"/>
        <end position="4768"/>
    </location>
</feature>
<dbReference type="CDD" id="cd02773">
    <property type="entry name" value="MopB_Res-Cmplx1_Nad11"/>
    <property type="match status" value="1"/>
</dbReference>
<proteinExistence type="inferred from homology"/>
<evidence type="ECO:0000259" key="52">
    <source>
        <dbReference type="PROSITE" id="PS51669"/>
    </source>
</evidence>
<evidence type="ECO:0000256" key="29">
    <source>
        <dbReference type="ARBA" id="ARBA00022723"/>
    </source>
</evidence>
<dbReference type="NCBIfam" id="NF004323">
    <property type="entry name" value="PRK05715.1-5"/>
    <property type="match status" value="1"/>
</dbReference>
<dbReference type="Pfam" id="PF00329">
    <property type="entry name" value="Complex1_30kDa"/>
    <property type="match status" value="1"/>
</dbReference>
<evidence type="ECO:0000256" key="32">
    <source>
        <dbReference type="ARBA" id="ARBA00022967"/>
    </source>
</evidence>
<feature type="transmembrane region" description="Helical" evidence="49">
    <location>
        <begin position="4486"/>
        <end position="4506"/>
    </location>
</feature>
<feature type="transmembrane region" description="Helical" evidence="49">
    <location>
        <begin position="3993"/>
        <end position="4014"/>
    </location>
</feature>
<reference evidence="55" key="1">
    <citation type="submission" date="2023-08" db="EMBL/GenBank/DDBJ databases">
        <authorList>
            <person name="Chen Y."/>
            <person name="Shah S."/>
            <person name="Dougan E. K."/>
            <person name="Thang M."/>
            <person name="Chan C."/>
        </authorList>
    </citation>
    <scope>NUCLEOTIDE SEQUENCE</scope>
</reference>
<dbReference type="Gene3D" id="3.10.20.740">
    <property type="match status" value="1"/>
</dbReference>
<feature type="transmembrane region" description="Helical" evidence="49">
    <location>
        <begin position="3349"/>
        <end position="3369"/>
    </location>
</feature>
<evidence type="ECO:0000259" key="51">
    <source>
        <dbReference type="PROSITE" id="PS51379"/>
    </source>
</evidence>
<dbReference type="Pfam" id="PF01512">
    <property type="entry name" value="Complex1_51K"/>
    <property type="match status" value="1"/>
</dbReference>
<dbReference type="InterPro" id="IPR029014">
    <property type="entry name" value="NiFe-Hase_large"/>
</dbReference>
<dbReference type="FunFam" id="3.40.30.10:FF:000022">
    <property type="entry name" value="NADH dehydrogenase flavoprotein 2, mitochondrial"/>
    <property type="match status" value="1"/>
</dbReference>
<dbReference type="InterPro" id="IPR036249">
    <property type="entry name" value="Thioredoxin-like_sf"/>
</dbReference>
<dbReference type="NCBIfam" id="TIGR01957">
    <property type="entry name" value="nuoB_fam"/>
    <property type="match status" value="1"/>
</dbReference>
<dbReference type="InterPro" id="IPR045864">
    <property type="entry name" value="aa-tRNA-synth_II/BPL/LPL"/>
</dbReference>
<comment type="similarity">
    <text evidence="17">Belongs to the complex I 24 kDa subunit family.</text>
</comment>
<comment type="subunit">
    <text evidence="40">NDH-1 is composed of about 13 different subunits. Subunits NuoBCD, E, F, and G constitute the peripheral sector of the complex.</text>
</comment>
<dbReference type="InterPro" id="IPR017900">
    <property type="entry name" value="4Fe4S_Fe_S_CS"/>
</dbReference>
<feature type="transmembrane region" description="Helical" evidence="49">
    <location>
        <begin position="4391"/>
        <end position="4410"/>
    </location>
</feature>
<dbReference type="Pfam" id="PF03099">
    <property type="entry name" value="BPL_LplA_LipB"/>
    <property type="match status" value="1"/>
</dbReference>
<dbReference type="GO" id="GO:0008137">
    <property type="term" value="F:NADH dehydrogenase (ubiquinone) activity"/>
    <property type="evidence" value="ECO:0007669"/>
    <property type="project" value="UniProtKB-EC"/>
</dbReference>
<evidence type="ECO:0000313" key="55">
    <source>
        <dbReference type="EMBL" id="CAJ1373865.1"/>
    </source>
</evidence>
<dbReference type="InterPro" id="IPR036010">
    <property type="entry name" value="2Fe-2S_ferredoxin-like_sf"/>
</dbReference>
<dbReference type="SUPFAM" id="SSF52833">
    <property type="entry name" value="Thioredoxin-like"/>
    <property type="match status" value="1"/>
</dbReference>
<dbReference type="NCBIfam" id="TIGR01770">
    <property type="entry name" value="NDH_I_N"/>
    <property type="match status" value="1"/>
</dbReference>
<dbReference type="Gene3D" id="1.20.58.1610">
    <property type="entry name" value="NADH:ubiquinone/plastoquinone oxidoreductase, chain 3"/>
    <property type="match status" value="1"/>
</dbReference>
<feature type="transmembrane region" description="Helical" evidence="49">
    <location>
        <begin position="4157"/>
        <end position="4181"/>
    </location>
</feature>
<feature type="transmembrane region" description="Helical" evidence="49">
    <location>
        <begin position="2789"/>
        <end position="2811"/>
    </location>
</feature>
<dbReference type="Gene3D" id="3.30.930.10">
    <property type="entry name" value="Bira Bifunctional Protein, Domain 2"/>
    <property type="match status" value="1"/>
</dbReference>
<comment type="catalytic activity">
    <reaction evidence="45">
        <text>a quinone + NADH + 5 H(+)(in) = a quinol + NAD(+) + 4 H(+)(out)</text>
        <dbReference type="Rhea" id="RHEA:57888"/>
        <dbReference type="ChEBI" id="CHEBI:15378"/>
        <dbReference type="ChEBI" id="CHEBI:24646"/>
        <dbReference type="ChEBI" id="CHEBI:57540"/>
        <dbReference type="ChEBI" id="CHEBI:57945"/>
        <dbReference type="ChEBI" id="CHEBI:132124"/>
    </reaction>
</comment>
<dbReference type="HAMAP" id="MF_01356">
    <property type="entry name" value="NDH1_NuoB"/>
    <property type="match status" value="1"/>
</dbReference>
<evidence type="ECO:0000256" key="6">
    <source>
        <dbReference type="ARBA" id="ARBA00005404"/>
    </source>
</evidence>
<evidence type="ECO:0000256" key="37">
    <source>
        <dbReference type="ARBA" id="ARBA00023075"/>
    </source>
</evidence>
<keyword evidence="33 49" id="KW-1133">Transmembrane helix</keyword>
<dbReference type="Gene3D" id="3.10.20.600">
    <property type="match status" value="1"/>
</dbReference>
<feature type="transmembrane region" description="Helical" evidence="49">
    <location>
        <begin position="3139"/>
        <end position="3158"/>
    </location>
</feature>
<dbReference type="GO" id="GO:0006120">
    <property type="term" value="P:mitochondrial electron transport, NADH to ubiquinone"/>
    <property type="evidence" value="ECO:0007669"/>
    <property type="project" value="UniProtKB-ARBA"/>
</dbReference>
<feature type="transmembrane region" description="Helical" evidence="49">
    <location>
        <begin position="2980"/>
        <end position="3000"/>
    </location>
</feature>
<comment type="cofactor">
    <cofactor evidence="44">
        <name>[2Fe-2S] cluster</name>
        <dbReference type="ChEBI" id="CHEBI:190135"/>
    </cofactor>
</comment>
<feature type="transmembrane region" description="Helical" evidence="49">
    <location>
        <begin position="4512"/>
        <end position="4542"/>
    </location>
</feature>
<gene>
    <name evidence="55" type="ORF">EVOR1521_LOCUS3566</name>
</gene>
<evidence type="ECO:0000256" key="5">
    <source>
        <dbReference type="ARBA" id="ARBA00004515"/>
    </source>
</evidence>
<dbReference type="Gene3D" id="3.30.460.80">
    <property type="entry name" value="NADH:ubiquinone oxidoreductase, 30kDa subunit"/>
    <property type="match status" value="1"/>
</dbReference>
<feature type="transmembrane region" description="Helical" evidence="49">
    <location>
        <begin position="3525"/>
        <end position="3546"/>
    </location>
</feature>
<evidence type="ECO:0000256" key="1">
    <source>
        <dbReference type="ARBA" id="ARBA00001917"/>
    </source>
</evidence>
<dbReference type="InterPro" id="IPR001949">
    <property type="entry name" value="NADH-UbQ_OxRdtase_51kDa_CS"/>
</dbReference>
<dbReference type="InterPro" id="IPR020396">
    <property type="entry name" value="NADH_UbQ_OxRdtase_CS"/>
</dbReference>
<dbReference type="NCBIfam" id="TIGR01962">
    <property type="entry name" value="NuoD"/>
    <property type="match status" value="1"/>
</dbReference>
<dbReference type="InterPro" id="IPR006137">
    <property type="entry name" value="NADH_UbQ_OxRdtase-like_20kDa"/>
</dbReference>
<dbReference type="Pfam" id="PF01058">
    <property type="entry name" value="Oxidored_q6"/>
    <property type="match status" value="1"/>
</dbReference>
<accession>A0AA36HR89</accession>
<evidence type="ECO:0000256" key="16">
    <source>
        <dbReference type="ARBA" id="ARBA00010019"/>
    </source>
</evidence>
<keyword evidence="28" id="KW-0001">2Fe-2S</keyword>
<dbReference type="PROSITE" id="PS00644">
    <property type="entry name" value="COMPLEX1_51K_1"/>
    <property type="match status" value="1"/>
</dbReference>
<feature type="non-terminal residue" evidence="55">
    <location>
        <position position="1"/>
    </location>
</feature>
<comment type="similarity">
    <text evidence="7">Belongs to the complex I 49 kDa subunit family.</text>
</comment>
<feature type="transmembrane region" description="Helical" evidence="49">
    <location>
        <begin position="3706"/>
        <end position="3726"/>
    </location>
</feature>
<dbReference type="PANTHER" id="PTHR42829:SF2">
    <property type="entry name" value="NADH-UBIQUINONE OXIDOREDUCTASE CHAIN 5"/>
    <property type="match status" value="1"/>
</dbReference>
<evidence type="ECO:0000256" key="49">
    <source>
        <dbReference type="SAM" id="Phobius"/>
    </source>
</evidence>
<evidence type="ECO:0000256" key="10">
    <source>
        <dbReference type="ARBA" id="ARBA00007569"/>
    </source>
</evidence>
<feature type="transmembrane region" description="Helical" evidence="49">
    <location>
        <begin position="3628"/>
        <end position="3648"/>
    </location>
</feature>
<dbReference type="InterPro" id="IPR018086">
    <property type="entry name" value="NADH_UbQ_OxRdtase_su1_CS"/>
</dbReference>
<dbReference type="InterPro" id="IPR000260">
    <property type="entry name" value="NADH4_N"/>
</dbReference>